<evidence type="ECO:0000256" key="2">
    <source>
        <dbReference type="ARBA" id="ARBA00022490"/>
    </source>
</evidence>
<dbReference type="InterPro" id="IPR044159">
    <property type="entry name" value="IQM"/>
</dbReference>
<evidence type="ECO:0000256" key="1">
    <source>
        <dbReference type="ARBA" id="ARBA00004496"/>
    </source>
</evidence>
<proteinExistence type="predicted"/>
<gene>
    <name evidence="3" type="ORF">FIM25_09035</name>
</gene>
<dbReference type="EMBL" id="VDMB01000010">
    <property type="protein sequence ID" value="TYT74509.1"/>
    <property type="molecule type" value="Genomic_DNA"/>
</dbReference>
<evidence type="ECO:0000313" key="3">
    <source>
        <dbReference type="EMBL" id="TYT74509.1"/>
    </source>
</evidence>
<keyword evidence="2" id="KW-0963">Cytoplasm</keyword>
<dbReference type="Proteomes" id="UP000321899">
    <property type="component" value="Unassembled WGS sequence"/>
</dbReference>
<comment type="caution">
    <text evidence="3">The sequence shown here is derived from an EMBL/GenBank/DDBJ whole genome shotgun (WGS) entry which is preliminary data.</text>
</comment>
<protein>
    <submittedName>
        <fullName evidence="3">Uncharacterized protein</fullName>
    </submittedName>
</protein>
<accession>A0A5S5MFQ6</accession>
<comment type="subcellular location">
    <subcellularLocation>
        <location evidence="1">Cytoplasm</location>
    </subcellularLocation>
</comment>
<dbReference type="RefSeq" id="WP_139448458.1">
    <property type="nucleotide sequence ID" value="NZ_VDMB01000010.1"/>
</dbReference>
<reference evidence="3 4" key="1">
    <citation type="submission" date="2019-06" db="EMBL/GenBank/DDBJ databases">
        <title>Desulfobotulus mexicanus sp. nov., a novel sulfate-reducing bacterium isolated from the sediment of an alkaline crater lake in Mexico.</title>
        <authorList>
            <person name="Hirschler-Rea A."/>
        </authorList>
    </citation>
    <scope>NUCLEOTIDE SEQUENCE [LARGE SCALE GENOMIC DNA]</scope>
    <source>
        <strain evidence="3 4">PAR22N</strain>
    </source>
</reference>
<dbReference type="OrthoDB" id="5650168at2"/>
<dbReference type="PANTHER" id="PTHR31250">
    <property type="entry name" value="IQ DOMAIN-CONTAINING PROTEIN IQM3"/>
    <property type="match status" value="1"/>
</dbReference>
<sequence length="386" mass="42791">MPGRFPYRKLNNYFEGIPTPAEWKSLTTITTLGFKHSRKNPALLAIDSALEEFGSSEATPFNPIEETLAAKKTRDRIAALLLLNIAKICMIWMEKKAQVDSSNRRKFVANLAMNAQEIASSLVPDIDFTGPPQLVGKNKGAAQPRPVTASEIVASNAAKIRWKMAREAMKQIGVAKGCKVLEKDYWMETNIGGANPRHIQGLKFGEGFKGSSERFAFNFSRKHMEKGGPSVKYVREDERPNYRIHIKNGLMQVPKTTVSSGMPGAFEPLNTAGAIFIIDRDKNLYWSRGLDCHPDGQVFHHSSVVCGVAVLFAGGIAVAEGQLTSIDNMSGHYRPGKEHLLEAVRLLRVKGVKLDEVIVTYLEGFNEENIPIVKNYNALSFLKEIC</sequence>
<name>A0A5S5MFQ6_9BACT</name>
<dbReference type="PANTHER" id="PTHR31250:SF27">
    <property type="entry name" value="IQ DOMAIN-CONTAINING PROTEIN IQM5"/>
    <property type="match status" value="1"/>
</dbReference>
<evidence type="ECO:0000313" key="4">
    <source>
        <dbReference type="Proteomes" id="UP000321899"/>
    </source>
</evidence>
<organism evidence="3 4">
    <name type="scientific">Desulfobotulus mexicanus</name>
    <dbReference type="NCBI Taxonomy" id="2586642"/>
    <lineage>
        <taxon>Bacteria</taxon>
        <taxon>Pseudomonadati</taxon>
        <taxon>Thermodesulfobacteriota</taxon>
        <taxon>Desulfobacteria</taxon>
        <taxon>Desulfobacterales</taxon>
        <taxon>Desulfobacteraceae</taxon>
        <taxon>Desulfobotulus</taxon>
    </lineage>
</organism>
<dbReference type="GO" id="GO:0005737">
    <property type="term" value="C:cytoplasm"/>
    <property type="evidence" value="ECO:0007669"/>
    <property type="project" value="UniProtKB-SubCell"/>
</dbReference>
<dbReference type="AlphaFoldDB" id="A0A5S5MFQ6"/>
<keyword evidence="4" id="KW-1185">Reference proteome</keyword>